<dbReference type="SUPFAM" id="SSF55811">
    <property type="entry name" value="Nudix"/>
    <property type="match status" value="1"/>
</dbReference>
<dbReference type="Pfam" id="PF12535">
    <property type="entry name" value="Nudix_N"/>
    <property type="match status" value="1"/>
</dbReference>
<comment type="similarity">
    <text evidence="1">Belongs to the Nudix hydrolase family.</text>
</comment>
<dbReference type="Pfam" id="PF00293">
    <property type="entry name" value="NUDIX"/>
    <property type="match status" value="1"/>
</dbReference>
<accession>A0A4P5PHC5</accession>
<dbReference type="InterPro" id="IPR015797">
    <property type="entry name" value="NUDIX_hydrolase-like_dom_sf"/>
</dbReference>
<dbReference type="Gene3D" id="3.90.79.10">
    <property type="entry name" value="Nucleoside Triphosphate Pyrophosphohydrolase"/>
    <property type="match status" value="1"/>
</dbReference>
<dbReference type="PANTHER" id="PTHR43736:SF1">
    <property type="entry name" value="DIHYDRONEOPTERIN TRIPHOSPHATE DIPHOSPHATASE"/>
    <property type="match status" value="1"/>
</dbReference>
<comment type="caution">
    <text evidence="3">The sequence shown here is derived from an EMBL/GenBank/DDBJ whole genome shotgun (WGS) entry which is preliminary data.</text>
</comment>
<proteinExistence type="inferred from homology"/>
<dbReference type="InterPro" id="IPR059176">
    <property type="entry name" value="UDP-X_N"/>
</dbReference>
<reference evidence="4" key="1">
    <citation type="submission" date="2019-02" db="EMBL/GenBank/DDBJ databases">
        <title>Draft genome sequence of Enterococcus sp. Gos25-1.</title>
        <authorList>
            <person name="Tanaka N."/>
            <person name="Shiwa Y."/>
            <person name="Fujita N."/>
        </authorList>
    </citation>
    <scope>NUCLEOTIDE SEQUENCE [LARGE SCALE GENOMIC DNA]</scope>
    <source>
        <strain evidence="4">Gos25-1</strain>
    </source>
</reference>
<dbReference type="InterPro" id="IPR000086">
    <property type="entry name" value="NUDIX_hydrolase_dom"/>
</dbReference>
<sequence>MEINERLLDWAVELQALSQAGLTYTNDPFDKERFERIRTIAVEMLAMQSPLPQPELRRLFAEETGYPTPKLDTRAAIFNDQKILLVQENNLKWSLPGGWVDFDQSIRDNTLKEVKEETGFDAEAVKIIALQDRNRHNPPRYAYGVCKIFVECKVLGGQFTENSETLQIGWFSLDELPELAEEKTTAQQIELCFSAYREANWQVQFD</sequence>
<dbReference type="EMBL" id="BJCC01000006">
    <property type="protein sequence ID" value="GCF92823.1"/>
    <property type="molecule type" value="Genomic_DNA"/>
</dbReference>
<gene>
    <name evidence="3" type="ORF">NRIC_07140</name>
</gene>
<dbReference type="PANTHER" id="PTHR43736">
    <property type="entry name" value="ADP-RIBOSE PYROPHOSPHATASE"/>
    <property type="match status" value="1"/>
</dbReference>
<organism evidence="3 4">
    <name type="scientific">Enterococcus florum</name>
    <dbReference type="NCBI Taxonomy" id="2480627"/>
    <lineage>
        <taxon>Bacteria</taxon>
        <taxon>Bacillati</taxon>
        <taxon>Bacillota</taxon>
        <taxon>Bacilli</taxon>
        <taxon>Lactobacillales</taxon>
        <taxon>Enterococcaceae</taxon>
        <taxon>Enterococcus</taxon>
    </lineage>
</organism>
<evidence type="ECO:0000256" key="1">
    <source>
        <dbReference type="ARBA" id="ARBA00005582"/>
    </source>
</evidence>
<feature type="domain" description="Nudix hydrolase" evidence="2">
    <location>
        <begin position="68"/>
        <end position="193"/>
    </location>
</feature>
<keyword evidence="4" id="KW-1185">Reference proteome</keyword>
<name>A0A4P5PHC5_9ENTE</name>
<dbReference type="CDD" id="cd18889">
    <property type="entry name" value="NUDIX_ADPRase"/>
    <property type="match status" value="1"/>
</dbReference>
<dbReference type="Gene3D" id="6.10.250.1120">
    <property type="match status" value="1"/>
</dbReference>
<dbReference type="AlphaFoldDB" id="A0A4P5PHC5"/>
<evidence type="ECO:0000259" key="2">
    <source>
        <dbReference type="PROSITE" id="PS51462"/>
    </source>
</evidence>
<evidence type="ECO:0000313" key="4">
    <source>
        <dbReference type="Proteomes" id="UP000290567"/>
    </source>
</evidence>
<dbReference type="PROSITE" id="PS51462">
    <property type="entry name" value="NUDIX"/>
    <property type="match status" value="1"/>
</dbReference>
<dbReference type="Proteomes" id="UP000290567">
    <property type="component" value="Unassembled WGS sequence"/>
</dbReference>
<evidence type="ECO:0000313" key="3">
    <source>
        <dbReference type="EMBL" id="GCF92823.1"/>
    </source>
</evidence>
<protein>
    <submittedName>
        <fullName evidence="3">ADP-ribose pyrophosphatase</fullName>
    </submittedName>
</protein>